<gene>
    <name evidence="3" type="ORF">EXIGLDRAFT_396387</name>
</gene>
<dbReference type="EMBL" id="KV425936">
    <property type="protein sequence ID" value="KZV96929.1"/>
    <property type="molecule type" value="Genomic_DNA"/>
</dbReference>
<keyword evidence="4" id="KW-1185">Reference proteome</keyword>
<evidence type="ECO:0000256" key="2">
    <source>
        <dbReference type="SAM" id="Phobius"/>
    </source>
</evidence>
<evidence type="ECO:0000313" key="4">
    <source>
        <dbReference type="Proteomes" id="UP000077266"/>
    </source>
</evidence>
<keyword evidence="2" id="KW-0812">Transmembrane</keyword>
<feature type="region of interest" description="Disordered" evidence="1">
    <location>
        <begin position="1"/>
        <end position="24"/>
    </location>
</feature>
<evidence type="ECO:0000313" key="3">
    <source>
        <dbReference type="EMBL" id="KZV96929.1"/>
    </source>
</evidence>
<keyword evidence="2" id="KW-0472">Membrane</keyword>
<reference evidence="3 4" key="1">
    <citation type="journal article" date="2016" name="Mol. Biol. Evol.">
        <title>Comparative Genomics of Early-Diverging Mushroom-Forming Fungi Provides Insights into the Origins of Lignocellulose Decay Capabilities.</title>
        <authorList>
            <person name="Nagy L.G."/>
            <person name="Riley R."/>
            <person name="Tritt A."/>
            <person name="Adam C."/>
            <person name="Daum C."/>
            <person name="Floudas D."/>
            <person name="Sun H."/>
            <person name="Yadav J.S."/>
            <person name="Pangilinan J."/>
            <person name="Larsson K.H."/>
            <person name="Matsuura K."/>
            <person name="Barry K."/>
            <person name="Labutti K."/>
            <person name="Kuo R."/>
            <person name="Ohm R.A."/>
            <person name="Bhattacharya S.S."/>
            <person name="Shirouzu T."/>
            <person name="Yoshinaga Y."/>
            <person name="Martin F.M."/>
            <person name="Grigoriev I.V."/>
            <person name="Hibbett D.S."/>
        </authorList>
    </citation>
    <scope>NUCLEOTIDE SEQUENCE [LARGE SCALE GENOMIC DNA]</scope>
    <source>
        <strain evidence="3 4">HHB12029</strain>
    </source>
</reference>
<accession>A0A166B0V5</accession>
<feature type="compositionally biased region" description="Polar residues" evidence="1">
    <location>
        <begin position="64"/>
        <end position="77"/>
    </location>
</feature>
<evidence type="ECO:0000256" key="1">
    <source>
        <dbReference type="SAM" id="MobiDB-lite"/>
    </source>
</evidence>
<feature type="transmembrane region" description="Helical" evidence="2">
    <location>
        <begin position="184"/>
        <end position="202"/>
    </location>
</feature>
<dbReference type="AlphaFoldDB" id="A0A166B0V5"/>
<name>A0A166B0V5_EXIGL</name>
<sequence>MSWTTSTTTTPRRQSPRASAPRLASSLAASPPPCCSFYLHCHCGSRVSSTNMSWAIMANFSSSSRMGPNRTRGSYSSRLWPAQRPPRSPTCTVITMVIRTSTWMHSGSGPVTIPLDVHLWTFEAAAAMSFLVLVNPTTLQGPNRQAVLPVHGISGAHIFHNCYDRRPGESTACLLRFSSWRLDFFFFHLLCSLVHCVSHMMYSVHAFSSRYFLRLRGSDSSAVY</sequence>
<feature type="region of interest" description="Disordered" evidence="1">
    <location>
        <begin position="64"/>
        <end position="83"/>
    </location>
</feature>
<protein>
    <submittedName>
        <fullName evidence="3">Uncharacterized protein</fullName>
    </submittedName>
</protein>
<keyword evidence="2" id="KW-1133">Transmembrane helix</keyword>
<dbReference type="InParanoid" id="A0A166B0V5"/>
<dbReference type="Proteomes" id="UP000077266">
    <property type="component" value="Unassembled WGS sequence"/>
</dbReference>
<proteinExistence type="predicted"/>
<organism evidence="3 4">
    <name type="scientific">Exidia glandulosa HHB12029</name>
    <dbReference type="NCBI Taxonomy" id="1314781"/>
    <lineage>
        <taxon>Eukaryota</taxon>
        <taxon>Fungi</taxon>
        <taxon>Dikarya</taxon>
        <taxon>Basidiomycota</taxon>
        <taxon>Agaricomycotina</taxon>
        <taxon>Agaricomycetes</taxon>
        <taxon>Auriculariales</taxon>
        <taxon>Exidiaceae</taxon>
        <taxon>Exidia</taxon>
    </lineage>
</organism>